<evidence type="ECO:0000313" key="3">
    <source>
        <dbReference type="Proteomes" id="UP000603227"/>
    </source>
</evidence>
<organism evidence="2 3">
    <name type="scientific">Streptomyces capitiformicae</name>
    <dbReference type="NCBI Taxonomy" id="2014920"/>
    <lineage>
        <taxon>Bacteria</taxon>
        <taxon>Bacillati</taxon>
        <taxon>Actinomycetota</taxon>
        <taxon>Actinomycetes</taxon>
        <taxon>Kitasatosporales</taxon>
        <taxon>Streptomycetaceae</taxon>
        <taxon>Streptomyces</taxon>
    </lineage>
</organism>
<evidence type="ECO:0008006" key="4">
    <source>
        <dbReference type="Google" id="ProtNLM"/>
    </source>
</evidence>
<comment type="caution">
    <text evidence="2">The sequence shown here is derived from an EMBL/GenBank/DDBJ whole genome shotgun (WGS) entry which is preliminary data.</text>
</comment>
<evidence type="ECO:0000256" key="1">
    <source>
        <dbReference type="SAM" id="SignalP"/>
    </source>
</evidence>
<proteinExistence type="predicted"/>
<keyword evidence="1" id="KW-0732">Signal</keyword>
<dbReference type="AlphaFoldDB" id="A0A919GJT9"/>
<dbReference type="Proteomes" id="UP000603227">
    <property type="component" value="Unassembled WGS sequence"/>
</dbReference>
<name>A0A919GJT9_9ACTN</name>
<protein>
    <recommendedName>
        <fullName evidence="4">Secreted protein</fullName>
    </recommendedName>
</protein>
<feature type="chain" id="PRO_5038601081" description="Secreted protein" evidence="1">
    <location>
        <begin position="25"/>
        <end position="227"/>
    </location>
</feature>
<reference evidence="2" key="1">
    <citation type="journal article" date="2014" name="Int. J. Syst. Evol. Microbiol.">
        <title>Complete genome sequence of Corynebacterium casei LMG S-19264T (=DSM 44701T), isolated from a smear-ripened cheese.</title>
        <authorList>
            <consortium name="US DOE Joint Genome Institute (JGI-PGF)"/>
            <person name="Walter F."/>
            <person name="Albersmeier A."/>
            <person name="Kalinowski J."/>
            <person name="Ruckert C."/>
        </authorList>
    </citation>
    <scope>NUCLEOTIDE SEQUENCE</scope>
    <source>
        <strain evidence="2">CGMCC 4.7403</strain>
    </source>
</reference>
<gene>
    <name evidence="2" type="ORF">GCM10017771_20320</name>
</gene>
<feature type="signal peptide" evidence="1">
    <location>
        <begin position="1"/>
        <end position="24"/>
    </location>
</feature>
<keyword evidence="3" id="KW-1185">Reference proteome</keyword>
<accession>A0A919GJT9</accession>
<reference evidence="2" key="2">
    <citation type="submission" date="2020-09" db="EMBL/GenBank/DDBJ databases">
        <authorList>
            <person name="Sun Q."/>
            <person name="Zhou Y."/>
        </authorList>
    </citation>
    <scope>NUCLEOTIDE SEQUENCE</scope>
    <source>
        <strain evidence="2">CGMCC 4.7403</strain>
    </source>
</reference>
<dbReference type="EMBL" id="BNAT01000005">
    <property type="protein sequence ID" value="GHH85802.1"/>
    <property type="molecule type" value="Genomic_DNA"/>
</dbReference>
<evidence type="ECO:0000313" key="2">
    <source>
        <dbReference type="EMBL" id="GHH85802.1"/>
    </source>
</evidence>
<sequence length="227" mass="24454">MRSMRAVLARPTVALLAGAGLVLAGPGAARASDTVEIPASTEGGISATVEFRRAVVPQPYNPDPNASSGDRQCQLRYHQYWATPGCGGFELGVRLHNVRSQPGYLAGLSSAGGYFTAYADTARTFGCLRPDGSFDHNTSFVVRTEQQPLSPVYYEPDSNWLLGQFRTYPDRDFGPPFFVNFPAVEVSCPEGTTATQYGLKVTNVKVAINDPNVFGSTTWSTPGPFYA</sequence>